<keyword evidence="6" id="KW-1185">Reference proteome</keyword>
<keyword evidence="3" id="KW-0862">Zinc</keyword>
<evidence type="ECO:0000259" key="4">
    <source>
        <dbReference type="PROSITE" id="PS51891"/>
    </source>
</evidence>
<dbReference type="EMBL" id="CADIKH010000037">
    <property type="protein sequence ID" value="CAB3768606.1"/>
    <property type="molecule type" value="Genomic_DNA"/>
</dbReference>
<dbReference type="InterPro" id="IPR006913">
    <property type="entry name" value="CENP-V/GFA"/>
</dbReference>
<comment type="similarity">
    <text evidence="1">Belongs to the Gfa family.</text>
</comment>
<dbReference type="Pfam" id="PF04828">
    <property type="entry name" value="GFA"/>
    <property type="match status" value="1"/>
</dbReference>
<dbReference type="Gene3D" id="2.170.150.70">
    <property type="match status" value="1"/>
</dbReference>
<dbReference type="GO" id="GO:0046872">
    <property type="term" value="F:metal ion binding"/>
    <property type="evidence" value="ECO:0007669"/>
    <property type="project" value="UniProtKB-KW"/>
</dbReference>
<dbReference type="PANTHER" id="PTHR28620:SF1">
    <property type="entry name" value="CENP-V_GFA DOMAIN-CONTAINING PROTEIN"/>
    <property type="match status" value="1"/>
</dbReference>
<gene>
    <name evidence="5" type="ORF">LMG29542_05905</name>
</gene>
<accession>A0A6J5ETQ7</accession>
<dbReference type="Proteomes" id="UP000494363">
    <property type="component" value="Unassembled WGS sequence"/>
</dbReference>
<organism evidence="5 6">
    <name type="scientific">Paraburkholderia humisilvae</name>
    <dbReference type="NCBI Taxonomy" id="627669"/>
    <lineage>
        <taxon>Bacteria</taxon>
        <taxon>Pseudomonadati</taxon>
        <taxon>Pseudomonadota</taxon>
        <taxon>Betaproteobacteria</taxon>
        <taxon>Burkholderiales</taxon>
        <taxon>Burkholderiaceae</taxon>
        <taxon>Paraburkholderia</taxon>
    </lineage>
</organism>
<dbReference type="PROSITE" id="PS51891">
    <property type="entry name" value="CENP_V_GFA"/>
    <property type="match status" value="1"/>
</dbReference>
<dbReference type="InterPro" id="IPR011057">
    <property type="entry name" value="Mss4-like_sf"/>
</dbReference>
<evidence type="ECO:0000256" key="3">
    <source>
        <dbReference type="ARBA" id="ARBA00022833"/>
    </source>
</evidence>
<evidence type="ECO:0000313" key="6">
    <source>
        <dbReference type="Proteomes" id="UP000494363"/>
    </source>
</evidence>
<evidence type="ECO:0000256" key="2">
    <source>
        <dbReference type="ARBA" id="ARBA00022723"/>
    </source>
</evidence>
<evidence type="ECO:0000256" key="1">
    <source>
        <dbReference type="ARBA" id="ARBA00005495"/>
    </source>
</evidence>
<sequence length="161" mass="17954">MLRHPPVTAWPMTRSALAQVREREVAQQLYAGGCHCGAVRFTVDLDLDQTIACNCSNCRKRGLIFWFVQPEHFQLTAGEGGTRKYLFHKQAIKYQVCAVCGVETFFYTEMPDGAEMVAINARCIDNIDPAKLTSVPYDGASNGQLKALDPSDGVQRQIRQI</sequence>
<dbReference type="PANTHER" id="PTHR28620">
    <property type="entry name" value="CENTROMERE PROTEIN V"/>
    <property type="match status" value="1"/>
</dbReference>
<dbReference type="AlphaFoldDB" id="A0A6J5ETQ7"/>
<evidence type="ECO:0000313" key="5">
    <source>
        <dbReference type="EMBL" id="CAB3768606.1"/>
    </source>
</evidence>
<name>A0A6J5ETQ7_9BURK</name>
<keyword evidence="2" id="KW-0479">Metal-binding</keyword>
<dbReference type="InterPro" id="IPR052355">
    <property type="entry name" value="CENP-V-like"/>
</dbReference>
<feature type="domain" description="CENP-V/GFA" evidence="4">
    <location>
        <begin position="30"/>
        <end position="138"/>
    </location>
</feature>
<dbReference type="SUPFAM" id="SSF51316">
    <property type="entry name" value="Mss4-like"/>
    <property type="match status" value="1"/>
</dbReference>
<dbReference type="GO" id="GO:0016846">
    <property type="term" value="F:carbon-sulfur lyase activity"/>
    <property type="evidence" value="ECO:0007669"/>
    <property type="project" value="InterPro"/>
</dbReference>
<protein>
    <recommendedName>
        <fullName evidence="4">CENP-V/GFA domain-containing protein</fullName>
    </recommendedName>
</protein>
<proteinExistence type="inferred from homology"/>
<reference evidence="5 6" key="1">
    <citation type="submission" date="2020-04" db="EMBL/GenBank/DDBJ databases">
        <authorList>
            <person name="De Canck E."/>
        </authorList>
    </citation>
    <scope>NUCLEOTIDE SEQUENCE [LARGE SCALE GENOMIC DNA]</scope>
    <source>
        <strain evidence="5 6">LMG 29542</strain>
    </source>
</reference>